<gene>
    <name evidence="1" type="ORF">PGIGA_G00079290</name>
</gene>
<evidence type="ECO:0000313" key="2">
    <source>
        <dbReference type="Proteomes" id="UP000829447"/>
    </source>
</evidence>
<sequence>MDMKKRIHLELRNRTPSDLELSDNRISAGLEILAEKLPNLTHLNLSGNKLKDLSMLEPLRDLPRLKSLDLFNCEVTTLDDYRASVFKLLPQITYLDGYDPEDREVSDSDAEGGDEDEDEVNSEEEEDEDEDGEEDEDEENDDEEEDEDEEASGDEEEDSGQEDDEDDDDEDEEEDEDECKGEKRKRDPEDEDDDEDDD</sequence>
<name>A0ACC5X9Y2_PANGG</name>
<reference evidence="1 2" key="1">
    <citation type="journal article" date="2022" name="bioRxiv">
        <title>An ancient truncated duplication of the anti-Mullerian hormone receptor type 2 gene is a potential conserved master sex determinant in the Pangasiidae catfish family.</title>
        <authorList>
            <person name="Wen M."/>
            <person name="Pan Q."/>
            <person name="Jouanno E."/>
            <person name="Montfort J."/>
            <person name="Zahm M."/>
            <person name="Cabau C."/>
            <person name="Klopp C."/>
            <person name="Iampietro C."/>
            <person name="Roques C."/>
            <person name="Bouchez O."/>
            <person name="Castinel A."/>
            <person name="Donnadieu C."/>
            <person name="Parrinello H."/>
            <person name="Poncet C."/>
            <person name="Belmonte E."/>
            <person name="Gautier V."/>
            <person name="Avarre J.-C."/>
            <person name="Dugue R."/>
            <person name="Gustiano R."/>
            <person name="Ha T.T.T."/>
            <person name="Campet M."/>
            <person name="Sriphairoj K."/>
            <person name="Ribolli J."/>
            <person name="de Almeida F.L."/>
            <person name="Desvignes T."/>
            <person name="Postlethwait J.H."/>
            <person name="Bucao C.F."/>
            <person name="Robinson-Rechavi M."/>
            <person name="Bobe J."/>
            <person name="Herpin A."/>
            <person name="Guiguen Y."/>
        </authorList>
    </citation>
    <scope>NUCLEOTIDE SEQUENCE [LARGE SCALE GENOMIC DNA]</scope>
    <source>
        <strain evidence="1">YG-Dec2019</strain>
    </source>
</reference>
<comment type="caution">
    <text evidence="1">The sequence shown here is derived from an EMBL/GenBank/DDBJ whole genome shotgun (WGS) entry which is preliminary data.</text>
</comment>
<evidence type="ECO:0000313" key="1">
    <source>
        <dbReference type="EMBL" id="MCI4387889.1"/>
    </source>
</evidence>
<dbReference type="Proteomes" id="UP000829447">
    <property type="component" value="Linkage Group LG16"/>
</dbReference>
<proteinExistence type="predicted"/>
<keyword evidence="2" id="KW-1185">Reference proteome</keyword>
<protein>
    <submittedName>
        <fullName evidence="1">Uncharacterized protein</fullName>
    </submittedName>
</protein>
<dbReference type="EMBL" id="CM040469">
    <property type="protein sequence ID" value="MCI4387889.1"/>
    <property type="molecule type" value="Genomic_DNA"/>
</dbReference>
<accession>A0ACC5X9Y2</accession>
<organism evidence="1 2">
    <name type="scientific">Pangasianodon gigas</name>
    <name type="common">Mekong giant catfish</name>
    <name type="synonym">Pangasius gigas</name>
    <dbReference type="NCBI Taxonomy" id="30993"/>
    <lineage>
        <taxon>Eukaryota</taxon>
        <taxon>Metazoa</taxon>
        <taxon>Chordata</taxon>
        <taxon>Craniata</taxon>
        <taxon>Vertebrata</taxon>
        <taxon>Euteleostomi</taxon>
        <taxon>Actinopterygii</taxon>
        <taxon>Neopterygii</taxon>
        <taxon>Teleostei</taxon>
        <taxon>Ostariophysi</taxon>
        <taxon>Siluriformes</taxon>
        <taxon>Pangasiidae</taxon>
        <taxon>Pangasianodon</taxon>
    </lineage>
</organism>